<dbReference type="GO" id="GO:0001042">
    <property type="term" value="F:RNA polymerase I core binding"/>
    <property type="evidence" value="ECO:0007669"/>
    <property type="project" value="TreeGrafter"/>
</dbReference>
<dbReference type="GO" id="GO:0003743">
    <property type="term" value="F:translation initiation factor activity"/>
    <property type="evidence" value="ECO:0007669"/>
    <property type="project" value="UniProtKB-KW"/>
</dbReference>
<dbReference type="CTD" id="35454"/>
<keyword evidence="3" id="KW-1185">Reference proteome</keyword>
<dbReference type="AlphaFoldDB" id="A0AAJ7BW52"/>
<evidence type="ECO:0000256" key="2">
    <source>
        <dbReference type="SAM" id="MobiDB-lite"/>
    </source>
</evidence>
<dbReference type="GO" id="GO:0001181">
    <property type="term" value="F:RNA polymerase I general transcription initiation factor activity"/>
    <property type="evidence" value="ECO:0007669"/>
    <property type="project" value="InterPro"/>
</dbReference>
<evidence type="ECO:0000256" key="1">
    <source>
        <dbReference type="ARBA" id="ARBA00010098"/>
    </source>
</evidence>
<dbReference type="InterPro" id="IPR007991">
    <property type="entry name" value="RNA_pol_I_trans_ini_fac_RRN3"/>
</dbReference>
<accession>A0AAJ7BW52</accession>
<dbReference type="Proteomes" id="UP000694920">
    <property type="component" value="Unplaced"/>
</dbReference>
<sequence length="595" mass="68355">MSVVSSRVSSVSSILKNPGVRAKLVDRPNKVHFKLPKNLKHILTNFENGTQRRVYEDLICILRDSTIKDSEFIELLTEVRQCISLLGPMHRLFVEALLNINWTNRNKTATNAYKAFLEDLVCAHVYHSKCIIDKLVEQFRPANDQAMEWEAGNPRETDLQRLNHVHDVLKKLLKIIPMSSDVLLQSLTSMYPYMKRSTHSHEIYVHSLLQILEYAPQLRSDIVSLIINRLIVLDVNAPRTEIEDLEEEAMEEDDDGGGVFKMDDAVISNKQQSLKHPVAHTLDVCMEQVLLYIYRTCHPNGNLDWDPLKSLYQDLVQIFDKIILPTHASHHVQFILFYICSFRTLVAETFINWLWRKVSNPNVAPIMRQSAVSYIASILARATFIPIGILKTMLFEMSSWIHSYISSQDSLECANSDVRVHTVFYSVCQSLFYLIAFRHKDLVETKKNLMFLQGLNLTKIVTCRLNPLRVCQPAVIQNFAAITRTYQIAYCYAVIEHNSRSNLPVLENSSRLITWLDTFFPFDPYVLVRSGARINPIYIHYQASSEANSLKESNKSEENDEDDFMDESFPKLSSAHSRSSLDKFSYGTSPGFIHA</sequence>
<dbReference type="PANTHER" id="PTHR12790:SF0">
    <property type="entry name" value="RNA POLYMERASE I-SPECIFIC TRANSCRIPTION INITIATION FACTOR RRN3-RELATED"/>
    <property type="match status" value="1"/>
</dbReference>
<dbReference type="Pfam" id="PF05327">
    <property type="entry name" value="RRN3"/>
    <property type="match status" value="1"/>
</dbReference>
<dbReference type="GeneID" id="107268040"/>
<gene>
    <name evidence="4" type="primary">LOC107268040</name>
</gene>
<name>A0AAJ7BW52_CEPCN</name>
<protein>
    <submittedName>
        <fullName evidence="4">RNA polymerase I-specific transcription initiation factor RRN3</fullName>
    </submittedName>
</protein>
<dbReference type="GO" id="GO:0005634">
    <property type="term" value="C:nucleus"/>
    <property type="evidence" value="ECO:0007669"/>
    <property type="project" value="TreeGrafter"/>
</dbReference>
<organism evidence="3 4">
    <name type="scientific">Cephus cinctus</name>
    <name type="common">Wheat stem sawfly</name>
    <dbReference type="NCBI Taxonomy" id="211228"/>
    <lineage>
        <taxon>Eukaryota</taxon>
        <taxon>Metazoa</taxon>
        <taxon>Ecdysozoa</taxon>
        <taxon>Arthropoda</taxon>
        <taxon>Hexapoda</taxon>
        <taxon>Insecta</taxon>
        <taxon>Pterygota</taxon>
        <taxon>Neoptera</taxon>
        <taxon>Endopterygota</taxon>
        <taxon>Hymenoptera</taxon>
        <taxon>Cephoidea</taxon>
        <taxon>Cephidae</taxon>
        <taxon>Cephus</taxon>
    </lineage>
</organism>
<dbReference type="RefSeq" id="XP_015595877.1">
    <property type="nucleotide sequence ID" value="XM_015740391.2"/>
</dbReference>
<feature type="region of interest" description="Disordered" evidence="2">
    <location>
        <begin position="549"/>
        <end position="595"/>
    </location>
</feature>
<dbReference type="GO" id="GO:0006361">
    <property type="term" value="P:transcription initiation at RNA polymerase I promoter"/>
    <property type="evidence" value="ECO:0007669"/>
    <property type="project" value="InterPro"/>
</dbReference>
<dbReference type="KEGG" id="ccin:107268040"/>
<proteinExistence type="inferred from homology"/>
<evidence type="ECO:0000313" key="4">
    <source>
        <dbReference type="RefSeq" id="XP_015595877.1"/>
    </source>
</evidence>
<keyword evidence="4" id="KW-0648">Protein biosynthesis</keyword>
<reference evidence="4" key="1">
    <citation type="submission" date="2025-08" db="UniProtKB">
        <authorList>
            <consortium name="RefSeq"/>
        </authorList>
    </citation>
    <scope>IDENTIFICATION</scope>
</reference>
<evidence type="ECO:0000313" key="3">
    <source>
        <dbReference type="Proteomes" id="UP000694920"/>
    </source>
</evidence>
<keyword evidence="4" id="KW-0396">Initiation factor</keyword>
<dbReference type="PANTHER" id="PTHR12790">
    <property type="entry name" value="TRANSCRIPTION INITIATION FACTOR IA RRN3"/>
    <property type="match status" value="1"/>
</dbReference>
<comment type="similarity">
    <text evidence="1">Belongs to the RRN3 family.</text>
</comment>